<dbReference type="AlphaFoldDB" id="A0A5R8KCC1"/>
<dbReference type="RefSeq" id="WP_206171016.1">
    <property type="nucleotide sequence ID" value="NZ_VAUV01000010.1"/>
</dbReference>
<organism evidence="2 3">
    <name type="scientific">Phragmitibacter flavus</name>
    <dbReference type="NCBI Taxonomy" id="2576071"/>
    <lineage>
        <taxon>Bacteria</taxon>
        <taxon>Pseudomonadati</taxon>
        <taxon>Verrucomicrobiota</taxon>
        <taxon>Verrucomicrobiia</taxon>
        <taxon>Verrucomicrobiales</taxon>
        <taxon>Verrucomicrobiaceae</taxon>
        <taxon>Phragmitibacter</taxon>
    </lineage>
</organism>
<dbReference type="Pfam" id="PF00534">
    <property type="entry name" value="Glycos_transf_1"/>
    <property type="match status" value="1"/>
</dbReference>
<protein>
    <submittedName>
        <fullName evidence="2">Glycosyltransferase family 4 protein</fullName>
    </submittedName>
</protein>
<gene>
    <name evidence="2" type="ORF">FEM03_14510</name>
</gene>
<sequence>MKLAVLFDHFGPYHLARLGAAAGFFRVTGIEFSTLSKDYAWNRCEHGDLKIISMRTSNAAGSDNGINVPFRERLNTTLSQLNPDVVAIPGWSSKEALVALHWCMNRGVPSIMMSESNAHDEPRVEWKEWIKKSIVACSSSALVGGSSHRQYLHCLGMPGSQIALGYDAVDNDFFNRRSINIQETSPGNSTGSFLASARFIEKKNLLRLLEAYKVYRTRGTADGNSSSLWNLTILGDGPLRENLEHQVSELALGSFVSLPGFLQYDELPDYYAKASAFIHASTTEQWGLVVNEAMASGLPVMVSNRCGCANDLVVDGANGFVFDPYDTQSIADCLTLMASLTEAKLAEMGRRSRELIQPWGPERFGEGMKVAVEAAIRVGPKRPSFISRAVVGLLSLR</sequence>
<reference evidence="2 3" key="1">
    <citation type="submission" date="2019-05" db="EMBL/GenBank/DDBJ databases">
        <title>Verrucobacter flavum gen. nov., sp. nov. a new member of the family Verrucomicrobiaceae.</title>
        <authorList>
            <person name="Szuroczki S."/>
            <person name="Abbaszade G."/>
            <person name="Szabo A."/>
            <person name="Felfoldi T."/>
            <person name="Schumann P."/>
            <person name="Boka K."/>
            <person name="Keki Z."/>
            <person name="Toumi M."/>
            <person name="Toth E."/>
        </authorList>
    </citation>
    <scope>NUCLEOTIDE SEQUENCE [LARGE SCALE GENOMIC DNA]</scope>
    <source>
        <strain evidence="2 3">MG-N-17</strain>
    </source>
</reference>
<name>A0A5R8KCC1_9BACT</name>
<evidence type="ECO:0000313" key="2">
    <source>
        <dbReference type="EMBL" id="TLD69941.1"/>
    </source>
</evidence>
<dbReference type="SUPFAM" id="SSF53756">
    <property type="entry name" value="UDP-Glycosyltransferase/glycogen phosphorylase"/>
    <property type="match status" value="1"/>
</dbReference>
<dbReference type="GO" id="GO:0016757">
    <property type="term" value="F:glycosyltransferase activity"/>
    <property type="evidence" value="ECO:0007669"/>
    <property type="project" value="InterPro"/>
</dbReference>
<dbReference type="InterPro" id="IPR050194">
    <property type="entry name" value="Glycosyltransferase_grp1"/>
</dbReference>
<accession>A0A5R8KCC1</accession>
<dbReference type="PANTHER" id="PTHR45947:SF3">
    <property type="entry name" value="SULFOQUINOVOSYL TRANSFERASE SQD2"/>
    <property type="match status" value="1"/>
</dbReference>
<dbReference type="PANTHER" id="PTHR45947">
    <property type="entry name" value="SULFOQUINOVOSYL TRANSFERASE SQD2"/>
    <property type="match status" value="1"/>
</dbReference>
<proteinExistence type="predicted"/>
<keyword evidence="3" id="KW-1185">Reference proteome</keyword>
<evidence type="ECO:0000313" key="3">
    <source>
        <dbReference type="Proteomes" id="UP000306196"/>
    </source>
</evidence>
<comment type="caution">
    <text evidence="2">The sequence shown here is derived from an EMBL/GenBank/DDBJ whole genome shotgun (WGS) entry which is preliminary data.</text>
</comment>
<dbReference type="Gene3D" id="3.40.50.2000">
    <property type="entry name" value="Glycogen Phosphorylase B"/>
    <property type="match status" value="2"/>
</dbReference>
<keyword evidence="2" id="KW-0808">Transferase</keyword>
<dbReference type="InterPro" id="IPR001296">
    <property type="entry name" value="Glyco_trans_1"/>
</dbReference>
<dbReference type="Proteomes" id="UP000306196">
    <property type="component" value="Unassembled WGS sequence"/>
</dbReference>
<dbReference type="EMBL" id="VAUV01000010">
    <property type="protein sequence ID" value="TLD69941.1"/>
    <property type="molecule type" value="Genomic_DNA"/>
</dbReference>
<evidence type="ECO:0000259" key="1">
    <source>
        <dbReference type="Pfam" id="PF00534"/>
    </source>
</evidence>
<feature type="domain" description="Glycosyl transferase family 1" evidence="1">
    <location>
        <begin position="193"/>
        <end position="349"/>
    </location>
</feature>
<dbReference type="CDD" id="cd03801">
    <property type="entry name" value="GT4_PimA-like"/>
    <property type="match status" value="1"/>
</dbReference>